<evidence type="ECO:0000313" key="4">
    <source>
        <dbReference type="Proteomes" id="UP000031364"/>
    </source>
</evidence>
<dbReference type="SUPFAM" id="SSF52266">
    <property type="entry name" value="SGNH hydrolase"/>
    <property type="match status" value="1"/>
</dbReference>
<dbReference type="CDD" id="cd01823">
    <property type="entry name" value="SEST_like"/>
    <property type="match status" value="1"/>
</dbReference>
<feature type="signal peptide" evidence="1">
    <location>
        <begin position="1"/>
        <end position="27"/>
    </location>
</feature>
<gene>
    <name evidence="3" type="ORF">FG87_14650</name>
</gene>
<dbReference type="RefSeq" id="WP_043670072.1">
    <property type="nucleotide sequence ID" value="NZ_BDCI01000017.1"/>
</dbReference>
<evidence type="ECO:0000259" key="2">
    <source>
        <dbReference type="Pfam" id="PF13472"/>
    </source>
</evidence>
<reference evidence="3 4" key="1">
    <citation type="journal article" date="2014" name="Int. J. Syst. Evol. Microbiol.">
        <title>Nocardia vulneris sp. nov., isolated from wounds of human patients in North America.</title>
        <authorList>
            <person name="Lasker B.A."/>
            <person name="Bell M."/>
            <person name="Klenk H.P."/>
            <person name="Sproer C."/>
            <person name="Schumann C."/>
            <person name="Schumann P."/>
            <person name="Brown J.M."/>
        </authorList>
    </citation>
    <scope>NUCLEOTIDE SEQUENCE [LARGE SCALE GENOMIC DNA]</scope>
    <source>
        <strain evidence="3 4">W9851</strain>
    </source>
</reference>
<proteinExistence type="predicted"/>
<evidence type="ECO:0000256" key="1">
    <source>
        <dbReference type="SAM" id="SignalP"/>
    </source>
</evidence>
<comment type="caution">
    <text evidence="3">The sequence shown here is derived from an EMBL/GenBank/DDBJ whole genome shotgun (WGS) entry which is preliminary data.</text>
</comment>
<protein>
    <recommendedName>
        <fullName evidence="2">SGNH hydrolase-type esterase domain-containing protein</fullName>
    </recommendedName>
</protein>
<accession>A0ABR4ZGG4</accession>
<feature type="chain" id="PRO_5046107154" description="SGNH hydrolase-type esterase domain-containing protein" evidence="1">
    <location>
        <begin position="28"/>
        <end position="328"/>
    </location>
</feature>
<feature type="domain" description="SGNH hydrolase-type esterase" evidence="2">
    <location>
        <begin position="36"/>
        <end position="311"/>
    </location>
</feature>
<dbReference type="Proteomes" id="UP000031364">
    <property type="component" value="Unassembled WGS sequence"/>
</dbReference>
<keyword evidence="4" id="KW-1185">Reference proteome</keyword>
<dbReference type="Pfam" id="PF13472">
    <property type="entry name" value="Lipase_GDSL_2"/>
    <property type="match status" value="1"/>
</dbReference>
<sequence>MKVLRISSVVATAIAMATLCLAPAATATEPGVRYVAFGDSMTVAPHGGGGGVFGLPAYQQQPKTVPAPNPLACARSNFGWPSIMAAQWGLGAPQTGDWADYACQSATTDTEPVNNLRTQIDQSVQDGMLGPATRLVTIQISANDVWHPGQVSNYAYTLAMCLTDIVRGCDYRTDPDHYIDADAITGANLAHRLTAGSRGDMIGAIRAAAPHAQIRLVGYEDQNPPPGVPFTCFSVFGLRFQWPQYRTAYAHKLTDNIENAMSAAADQIGIGFWSLRPVGIGRDLCAPATHWTGLADPGEPFFPFHPNLQAHFDQGSFLNGIRLAEGIA</sequence>
<dbReference type="InterPro" id="IPR036514">
    <property type="entry name" value="SGNH_hydro_sf"/>
</dbReference>
<dbReference type="Gene3D" id="3.40.50.1110">
    <property type="entry name" value="SGNH hydrolase"/>
    <property type="match status" value="1"/>
</dbReference>
<organism evidence="3 4">
    <name type="scientific">Nocardia vulneris</name>
    <dbReference type="NCBI Taxonomy" id="1141657"/>
    <lineage>
        <taxon>Bacteria</taxon>
        <taxon>Bacillati</taxon>
        <taxon>Actinomycetota</taxon>
        <taxon>Actinomycetes</taxon>
        <taxon>Mycobacteriales</taxon>
        <taxon>Nocardiaceae</taxon>
        <taxon>Nocardia</taxon>
    </lineage>
</organism>
<dbReference type="EMBL" id="JNFP01000015">
    <property type="protein sequence ID" value="KIA64200.1"/>
    <property type="molecule type" value="Genomic_DNA"/>
</dbReference>
<dbReference type="InterPro" id="IPR013830">
    <property type="entry name" value="SGNH_hydro"/>
</dbReference>
<name>A0ABR4ZGG4_9NOCA</name>
<evidence type="ECO:0000313" key="3">
    <source>
        <dbReference type="EMBL" id="KIA64200.1"/>
    </source>
</evidence>
<keyword evidence="1" id="KW-0732">Signal</keyword>
<dbReference type="InterPro" id="IPR037460">
    <property type="entry name" value="SEST-like"/>
</dbReference>